<dbReference type="OrthoDB" id="10248475at2759"/>
<keyword evidence="5 8" id="KW-0456">Lyase</keyword>
<dbReference type="GO" id="GO:0034599">
    <property type="term" value="P:cellular response to oxidative stress"/>
    <property type="evidence" value="ECO:0007669"/>
    <property type="project" value="TreeGrafter"/>
</dbReference>
<keyword evidence="3 7" id="KW-0479">Metal-binding</keyword>
<comment type="similarity">
    <text evidence="1 8">Belongs to the beta-class carbonic anhydrase family.</text>
</comment>
<dbReference type="GO" id="GO:0008270">
    <property type="term" value="F:zinc ion binding"/>
    <property type="evidence" value="ECO:0007669"/>
    <property type="project" value="UniProtKB-UniRule"/>
</dbReference>
<dbReference type="InterPro" id="IPR036874">
    <property type="entry name" value="Carbonic_anhydrase_sf"/>
</dbReference>
<dbReference type="SMART" id="SM00947">
    <property type="entry name" value="Pro_CA"/>
    <property type="match status" value="1"/>
</dbReference>
<dbReference type="GO" id="GO:0004089">
    <property type="term" value="F:carbonate dehydratase activity"/>
    <property type="evidence" value="ECO:0007669"/>
    <property type="project" value="UniProtKB-UniRule"/>
</dbReference>
<evidence type="ECO:0000256" key="1">
    <source>
        <dbReference type="ARBA" id="ARBA00006217"/>
    </source>
</evidence>
<keyword evidence="10" id="KW-1185">Reference proteome</keyword>
<feature type="binding site" evidence="7">
    <location>
        <position position="94"/>
    </location>
    <ligand>
        <name>Zn(2+)</name>
        <dbReference type="ChEBI" id="CHEBI:29105"/>
    </ligand>
</feature>
<evidence type="ECO:0000256" key="3">
    <source>
        <dbReference type="ARBA" id="ARBA00022723"/>
    </source>
</evidence>
<dbReference type="Proteomes" id="UP000799291">
    <property type="component" value="Unassembled WGS sequence"/>
</dbReference>
<dbReference type="SUPFAM" id="SSF53056">
    <property type="entry name" value="beta-carbonic anhydrase, cab"/>
    <property type="match status" value="1"/>
</dbReference>
<dbReference type="PANTHER" id="PTHR11002">
    <property type="entry name" value="CARBONIC ANHYDRASE"/>
    <property type="match status" value="1"/>
</dbReference>
<feature type="binding site" evidence="7">
    <location>
        <position position="37"/>
    </location>
    <ligand>
        <name>Zn(2+)</name>
        <dbReference type="ChEBI" id="CHEBI:29105"/>
    </ligand>
</feature>
<gene>
    <name evidence="9" type="ORF">K458DRAFT_379402</name>
</gene>
<dbReference type="EMBL" id="MU005630">
    <property type="protein sequence ID" value="KAF2676703.1"/>
    <property type="molecule type" value="Genomic_DNA"/>
</dbReference>
<sequence length="187" mass="21135">MTMSLKPTQYLRSRVASNLIPSRNLPKAQVLWIGCSDGGFAETKTLDLLPEEIIVHSNPGNVLSNDDLGIASTLEYALNVLQVKHIVVCGHYDCRLVNMSASKSPIRGWLRDVNYLCEDYRYELERIEGLTERNKRLVELHAWSQAQSLLDMASIRKAQREKGLEVHAFVYDSAKGECVELFSNIEP</sequence>
<evidence type="ECO:0000313" key="10">
    <source>
        <dbReference type="Proteomes" id="UP000799291"/>
    </source>
</evidence>
<protein>
    <recommendedName>
        <fullName evidence="2 8">Carbonic anhydrase</fullName>
        <ecNumber evidence="2 8">4.2.1.1</ecNumber>
    </recommendedName>
    <alternativeName>
        <fullName evidence="8">Carbonate dehydratase</fullName>
    </alternativeName>
</protein>
<dbReference type="EC" id="4.2.1.1" evidence="2 8"/>
<evidence type="ECO:0000256" key="8">
    <source>
        <dbReference type="RuleBase" id="RU003956"/>
    </source>
</evidence>
<reference evidence="9" key="1">
    <citation type="journal article" date="2020" name="Stud. Mycol.">
        <title>101 Dothideomycetes genomes: a test case for predicting lifestyles and emergence of pathogens.</title>
        <authorList>
            <person name="Haridas S."/>
            <person name="Albert R."/>
            <person name="Binder M."/>
            <person name="Bloem J."/>
            <person name="Labutti K."/>
            <person name="Salamov A."/>
            <person name="Andreopoulos B."/>
            <person name="Baker S."/>
            <person name="Barry K."/>
            <person name="Bills G."/>
            <person name="Bluhm B."/>
            <person name="Cannon C."/>
            <person name="Castanera R."/>
            <person name="Culley D."/>
            <person name="Daum C."/>
            <person name="Ezra D."/>
            <person name="Gonzalez J."/>
            <person name="Henrissat B."/>
            <person name="Kuo A."/>
            <person name="Liang C."/>
            <person name="Lipzen A."/>
            <person name="Lutzoni F."/>
            <person name="Magnuson J."/>
            <person name="Mondo S."/>
            <person name="Nolan M."/>
            <person name="Ohm R."/>
            <person name="Pangilinan J."/>
            <person name="Park H.-J."/>
            <person name="Ramirez L."/>
            <person name="Alfaro M."/>
            <person name="Sun H."/>
            <person name="Tritt A."/>
            <person name="Yoshinaga Y."/>
            <person name="Zwiers L.-H."/>
            <person name="Turgeon B."/>
            <person name="Goodwin S."/>
            <person name="Spatafora J."/>
            <person name="Crous P."/>
            <person name="Grigoriev I."/>
        </authorList>
    </citation>
    <scope>NUCLEOTIDE SEQUENCE</scope>
    <source>
        <strain evidence="9">CBS 122367</strain>
    </source>
</reference>
<organism evidence="9 10">
    <name type="scientific">Lentithecium fluviatile CBS 122367</name>
    <dbReference type="NCBI Taxonomy" id="1168545"/>
    <lineage>
        <taxon>Eukaryota</taxon>
        <taxon>Fungi</taxon>
        <taxon>Dikarya</taxon>
        <taxon>Ascomycota</taxon>
        <taxon>Pezizomycotina</taxon>
        <taxon>Dothideomycetes</taxon>
        <taxon>Pleosporomycetidae</taxon>
        <taxon>Pleosporales</taxon>
        <taxon>Massarineae</taxon>
        <taxon>Lentitheciaceae</taxon>
        <taxon>Lentithecium</taxon>
    </lineage>
</organism>
<feature type="binding site" evidence="7">
    <location>
        <position position="35"/>
    </location>
    <ligand>
        <name>Zn(2+)</name>
        <dbReference type="ChEBI" id="CHEBI:29105"/>
    </ligand>
</feature>
<feature type="binding site" evidence="7">
    <location>
        <position position="91"/>
    </location>
    <ligand>
        <name>Zn(2+)</name>
        <dbReference type="ChEBI" id="CHEBI:29105"/>
    </ligand>
</feature>
<keyword evidence="4 7" id="KW-0862">Zinc</keyword>
<dbReference type="Pfam" id="PF00484">
    <property type="entry name" value="Pro_CA"/>
    <property type="match status" value="1"/>
</dbReference>
<comment type="cofactor">
    <cofactor evidence="7">
        <name>Zn(2+)</name>
        <dbReference type="ChEBI" id="CHEBI:29105"/>
    </cofactor>
    <text evidence="7">Binds 1 zinc ion per subunit.</text>
</comment>
<evidence type="ECO:0000256" key="5">
    <source>
        <dbReference type="ARBA" id="ARBA00023239"/>
    </source>
</evidence>
<proteinExistence type="inferred from homology"/>
<name>A0A6G1IFF0_9PLEO</name>
<comment type="function">
    <text evidence="8">Reversible hydration of carbon dioxide.</text>
</comment>
<dbReference type="PANTHER" id="PTHR11002:SF76">
    <property type="entry name" value="CARBONIC ANHYDRASE"/>
    <property type="match status" value="1"/>
</dbReference>
<dbReference type="AlphaFoldDB" id="A0A6G1IFF0"/>
<comment type="catalytic activity">
    <reaction evidence="6 8">
        <text>hydrogencarbonate + H(+) = CO2 + H2O</text>
        <dbReference type="Rhea" id="RHEA:10748"/>
        <dbReference type="ChEBI" id="CHEBI:15377"/>
        <dbReference type="ChEBI" id="CHEBI:15378"/>
        <dbReference type="ChEBI" id="CHEBI:16526"/>
        <dbReference type="ChEBI" id="CHEBI:17544"/>
        <dbReference type="EC" id="4.2.1.1"/>
    </reaction>
</comment>
<evidence type="ECO:0000313" key="9">
    <source>
        <dbReference type="EMBL" id="KAF2676703.1"/>
    </source>
</evidence>
<dbReference type="Gene3D" id="3.40.1050.10">
    <property type="entry name" value="Carbonic anhydrase"/>
    <property type="match status" value="1"/>
</dbReference>
<evidence type="ECO:0000256" key="2">
    <source>
        <dbReference type="ARBA" id="ARBA00012925"/>
    </source>
</evidence>
<dbReference type="GO" id="GO:0071244">
    <property type="term" value="P:cellular response to carbon dioxide"/>
    <property type="evidence" value="ECO:0007669"/>
    <property type="project" value="TreeGrafter"/>
</dbReference>
<evidence type="ECO:0000256" key="6">
    <source>
        <dbReference type="ARBA" id="ARBA00048348"/>
    </source>
</evidence>
<dbReference type="InterPro" id="IPR001765">
    <property type="entry name" value="Carbonic_anhydrase"/>
</dbReference>
<evidence type="ECO:0000256" key="7">
    <source>
        <dbReference type="PIRSR" id="PIRSR601765-1"/>
    </source>
</evidence>
<dbReference type="GO" id="GO:0005737">
    <property type="term" value="C:cytoplasm"/>
    <property type="evidence" value="ECO:0007669"/>
    <property type="project" value="TreeGrafter"/>
</dbReference>
<accession>A0A6G1IFF0</accession>
<evidence type="ECO:0000256" key="4">
    <source>
        <dbReference type="ARBA" id="ARBA00022833"/>
    </source>
</evidence>